<keyword evidence="2" id="KW-1185">Reference proteome</keyword>
<gene>
    <name evidence="1" type="ORF">Pint_15067</name>
</gene>
<sequence length="572" mass="62109">MGSSKLISLLFCLLLVISTSAATQKKISREPCKTFVVYFHDILYNGQNAENATSAIVAAPAWGDKNILAEPTHFGDIIVFDDPITLDNNLHSTPVGRAQGLYLYDGKQTFSTWFGFSFLFNSTEHNGIVTFAGADPFLEKTREIPVIGGTGDFFMARGIATFMTNAFEGEIAYLSILCVLTVKERKKQSQRFRVIESVKAMRSITLSWSVLKAHYLPSSPKPSKSRNTRFFSFNSFSKNHSSKLSRRNPSLIFSRGSRKWCDNRSEEWFGRSLQTVLENQDVLARSQPAVAGTDFGSGLQSIPYIGDLGDISTDIGFMDLGTFKWFGIPKLMISSTIFIVEVSVAFHFQITWGVHMVIKREEAFLLIFFSELGDKTFFIAALLAARNSAATVFIGTFGALAAMTVISVILGRTFHYVDEILPFRFGETDLPIDDIAAVFLLVYFGVSTLLDASSSDGLKAEDEQKEAELAVSEFSGNGAGILAAANTIISTFILVFVAEWGDKSFFSTIALAAASSPLGVIGGALAGHGVATLLAVLGGSLLGTFLSEKAIAYVGGVLFLVFAAVTLVEIAS</sequence>
<dbReference type="EMBL" id="CM047737">
    <property type="protein sequence ID" value="KAJ0048225.1"/>
    <property type="molecule type" value="Genomic_DNA"/>
</dbReference>
<reference evidence="2" key="1">
    <citation type="journal article" date="2023" name="G3 (Bethesda)">
        <title>Genome assembly and association tests identify interacting loci associated with vigor, precocity, and sex in interspecific pistachio rootstocks.</title>
        <authorList>
            <person name="Palmer W."/>
            <person name="Jacygrad E."/>
            <person name="Sagayaradj S."/>
            <person name="Cavanaugh K."/>
            <person name="Han R."/>
            <person name="Bertier L."/>
            <person name="Beede B."/>
            <person name="Kafkas S."/>
            <person name="Golino D."/>
            <person name="Preece J."/>
            <person name="Michelmore R."/>
        </authorList>
    </citation>
    <scope>NUCLEOTIDE SEQUENCE [LARGE SCALE GENOMIC DNA]</scope>
</reference>
<name>A0ACC0Z9L0_9ROSI</name>
<evidence type="ECO:0000313" key="2">
    <source>
        <dbReference type="Proteomes" id="UP001163603"/>
    </source>
</evidence>
<organism evidence="1 2">
    <name type="scientific">Pistacia integerrima</name>
    <dbReference type="NCBI Taxonomy" id="434235"/>
    <lineage>
        <taxon>Eukaryota</taxon>
        <taxon>Viridiplantae</taxon>
        <taxon>Streptophyta</taxon>
        <taxon>Embryophyta</taxon>
        <taxon>Tracheophyta</taxon>
        <taxon>Spermatophyta</taxon>
        <taxon>Magnoliopsida</taxon>
        <taxon>eudicotyledons</taxon>
        <taxon>Gunneridae</taxon>
        <taxon>Pentapetalae</taxon>
        <taxon>rosids</taxon>
        <taxon>malvids</taxon>
        <taxon>Sapindales</taxon>
        <taxon>Anacardiaceae</taxon>
        <taxon>Pistacia</taxon>
    </lineage>
</organism>
<comment type="caution">
    <text evidence="1">The sequence shown here is derived from an EMBL/GenBank/DDBJ whole genome shotgun (WGS) entry which is preliminary data.</text>
</comment>
<accession>A0ACC0Z9L0</accession>
<protein>
    <submittedName>
        <fullName evidence="1">Uncharacterized protein</fullName>
    </submittedName>
</protein>
<evidence type="ECO:0000313" key="1">
    <source>
        <dbReference type="EMBL" id="KAJ0048225.1"/>
    </source>
</evidence>
<proteinExistence type="predicted"/>
<dbReference type="Proteomes" id="UP001163603">
    <property type="component" value="Chromosome 2"/>
</dbReference>